<dbReference type="InterPro" id="IPR000961">
    <property type="entry name" value="AGC-kinase_C"/>
</dbReference>
<dbReference type="Pfam" id="PF00069">
    <property type="entry name" value="Pkinase"/>
    <property type="match status" value="1"/>
</dbReference>
<evidence type="ECO:0000259" key="7">
    <source>
        <dbReference type="PROSITE" id="PS51285"/>
    </source>
</evidence>
<dbReference type="PROSITE" id="PS51285">
    <property type="entry name" value="AGC_KINASE_CTER"/>
    <property type="match status" value="1"/>
</dbReference>
<keyword evidence="5" id="KW-0067">ATP-binding</keyword>
<accession>A0A8X6PP31</accession>
<dbReference type="EMBL" id="BMAW01070704">
    <property type="protein sequence ID" value="GFT74621.1"/>
    <property type="molecule type" value="Genomic_DNA"/>
</dbReference>
<dbReference type="GO" id="GO:0004674">
    <property type="term" value="F:protein serine/threonine kinase activity"/>
    <property type="evidence" value="ECO:0007669"/>
    <property type="project" value="UniProtKB-KW"/>
</dbReference>
<dbReference type="AlphaFoldDB" id="A0A8X6PP31"/>
<evidence type="ECO:0000256" key="2">
    <source>
        <dbReference type="ARBA" id="ARBA00022679"/>
    </source>
</evidence>
<keyword evidence="4 8" id="KW-0418">Kinase</keyword>
<keyword evidence="2" id="KW-0808">Transferase</keyword>
<keyword evidence="3" id="KW-0547">Nucleotide-binding</keyword>
<evidence type="ECO:0000313" key="8">
    <source>
        <dbReference type="EMBL" id="GFT74621.1"/>
    </source>
</evidence>
<dbReference type="PROSITE" id="PS00108">
    <property type="entry name" value="PROTEIN_KINASE_ST"/>
    <property type="match status" value="1"/>
</dbReference>
<dbReference type="InterPro" id="IPR000719">
    <property type="entry name" value="Prot_kinase_dom"/>
</dbReference>
<evidence type="ECO:0000259" key="6">
    <source>
        <dbReference type="PROSITE" id="PS50011"/>
    </source>
</evidence>
<keyword evidence="1" id="KW-0723">Serine/threonine-protein kinase</keyword>
<dbReference type="FunFam" id="1.10.510.10:FF:000210">
    <property type="entry name" value="Non-specific serine/threonine protein kinase"/>
    <property type="match status" value="1"/>
</dbReference>
<dbReference type="SMART" id="SM00220">
    <property type="entry name" value="S_TKc"/>
    <property type="match status" value="1"/>
</dbReference>
<evidence type="ECO:0000256" key="5">
    <source>
        <dbReference type="ARBA" id="ARBA00022840"/>
    </source>
</evidence>
<protein>
    <submittedName>
        <fullName evidence="8">Ribosomal protein S6 kinase beta-1</fullName>
    </submittedName>
</protein>
<organism evidence="8 9">
    <name type="scientific">Nephila pilipes</name>
    <name type="common">Giant wood spider</name>
    <name type="synonym">Nephila maculata</name>
    <dbReference type="NCBI Taxonomy" id="299642"/>
    <lineage>
        <taxon>Eukaryota</taxon>
        <taxon>Metazoa</taxon>
        <taxon>Ecdysozoa</taxon>
        <taxon>Arthropoda</taxon>
        <taxon>Chelicerata</taxon>
        <taxon>Arachnida</taxon>
        <taxon>Araneae</taxon>
        <taxon>Araneomorphae</taxon>
        <taxon>Entelegynae</taxon>
        <taxon>Araneoidea</taxon>
        <taxon>Nephilidae</taxon>
        <taxon>Nephila</taxon>
    </lineage>
</organism>
<reference evidence="8" key="1">
    <citation type="submission" date="2020-08" db="EMBL/GenBank/DDBJ databases">
        <title>Multicomponent nature underlies the extraordinary mechanical properties of spider dragline silk.</title>
        <authorList>
            <person name="Kono N."/>
            <person name="Nakamura H."/>
            <person name="Mori M."/>
            <person name="Yoshida Y."/>
            <person name="Ohtoshi R."/>
            <person name="Malay A.D."/>
            <person name="Moran D.A.P."/>
            <person name="Tomita M."/>
            <person name="Numata K."/>
            <person name="Arakawa K."/>
        </authorList>
    </citation>
    <scope>NUCLEOTIDE SEQUENCE</scope>
</reference>
<proteinExistence type="predicted"/>
<dbReference type="Proteomes" id="UP000887013">
    <property type="component" value="Unassembled WGS sequence"/>
</dbReference>
<keyword evidence="9" id="KW-1185">Reference proteome</keyword>
<dbReference type="Gene3D" id="3.30.200.20">
    <property type="entry name" value="Phosphorylase Kinase, domain 1"/>
    <property type="match status" value="1"/>
</dbReference>
<dbReference type="InterPro" id="IPR011009">
    <property type="entry name" value="Kinase-like_dom_sf"/>
</dbReference>
<dbReference type="PANTHER" id="PTHR24351">
    <property type="entry name" value="RIBOSOMAL PROTEIN S6 KINASE"/>
    <property type="match status" value="1"/>
</dbReference>
<sequence length="376" mass="43082">MNATTSVVLQENSILEETMKLDGDFDFLEVLGPGVCQVRKKSGKDKGKRFAMKVLMKGKDSVTEDLLLCMKTEISILQKLKHPYIVDFYSAFETPFQLCMTIEFVLGGDFLMILGHETKLSEFDASLYLGEIILAVEYIHKEGIIHRDLKPENILFDAEGHLRLTDFGDSKQINDGDRTFTICGTSVYMAPEILLEIGYDKSVDWWSVGAIMYQMLTGEIPYFDLDIGERQNNIYLHKIVYPDYVSTEAENLMRGLMRTYNRLGSGPDGAEAIKMHPFFEEINWDDMMAKKVLMPFCPDWTVEDDASLFEPIYTGEPSNNYIDNSGLGDKSDPFHGFAYEGPHFLEEYSKYSMSPVKYNLSPKETFRRDCTDFRYT</sequence>
<comment type="caution">
    <text evidence="8">The sequence shown here is derived from an EMBL/GenBank/DDBJ whole genome shotgun (WGS) entry which is preliminary data.</text>
</comment>
<name>A0A8X6PP31_NEPPI</name>
<evidence type="ECO:0000256" key="4">
    <source>
        <dbReference type="ARBA" id="ARBA00022777"/>
    </source>
</evidence>
<evidence type="ECO:0000256" key="1">
    <source>
        <dbReference type="ARBA" id="ARBA00022527"/>
    </source>
</evidence>
<dbReference type="GO" id="GO:0005524">
    <property type="term" value="F:ATP binding"/>
    <property type="evidence" value="ECO:0007669"/>
    <property type="project" value="UniProtKB-KW"/>
</dbReference>
<evidence type="ECO:0000256" key="3">
    <source>
        <dbReference type="ARBA" id="ARBA00022741"/>
    </source>
</evidence>
<dbReference type="SUPFAM" id="SSF56112">
    <property type="entry name" value="Protein kinase-like (PK-like)"/>
    <property type="match status" value="1"/>
</dbReference>
<feature type="domain" description="AGC-kinase C-terminal" evidence="7">
    <location>
        <begin position="280"/>
        <end position="349"/>
    </location>
</feature>
<dbReference type="OrthoDB" id="63267at2759"/>
<dbReference type="Gene3D" id="1.10.510.10">
    <property type="entry name" value="Transferase(Phosphotransferase) domain 1"/>
    <property type="match status" value="1"/>
</dbReference>
<gene>
    <name evidence="8" type="primary">RPS6KB1</name>
    <name evidence="8" type="ORF">NPIL_545631</name>
</gene>
<dbReference type="PROSITE" id="PS50011">
    <property type="entry name" value="PROTEIN_KINASE_DOM"/>
    <property type="match status" value="1"/>
</dbReference>
<feature type="domain" description="Protein kinase" evidence="6">
    <location>
        <begin position="25"/>
        <end position="279"/>
    </location>
</feature>
<dbReference type="InterPro" id="IPR008271">
    <property type="entry name" value="Ser/Thr_kinase_AS"/>
</dbReference>
<evidence type="ECO:0000313" key="9">
    <source>
        <dbReference type="Proteomes" id="UP000887013"/>
    </source>
</evidence>